<evidence type="ECO:0000256" key="5">
    <source>
        <dbReference type="ARBA" id="ARBA00023242"/>
    </source>
</evidence>
<keyword evidence="4" id="KW-0804">Transcription</keyword>
<dbReference type="InterPro" id="IPR050518">
    <property type="entry name" value="Rpo3/RPB3_RNA_Pol_subunit"/>
</dbReference>
<evidence type="ECO:0000256" key="6">
    <source>
        <dbReference type="ARBA" id="ARBA00025804"/>
    </source>
</evidence>
<dbReference type="GO" id="GO:0005736">
    <property type="term" value="C:RNA polymerase I complex"/>
    <property type="evidence" value="ECO:0007669"/>
    <property type="project" value="TreeGrafter"/>
</dbReference>
<dbReference type="SUPFAM" id="SSF55257">
    <property type="entry name" value="RBP11-like subunits of RNA polymerase"/>
    <property type="match status" value="1"/>
</dbReference>
<keyword evidence="5" id="KW-0539">Nucleus</keyword>
<dbReference type="CDD" id="cd07032">
    <property type="entry name" value="RNAP_I_II_AC40"/>
    <property type="match status" value="1"/>
</dbReference>
<dbReference type="PROSITE" id="PS00446">
    <property type="entry name" value="RNA_POL_D_30KD"/>
    <property type="match status" value="1"/>
</dbReference>
<evidence type="ECO:0000313" key="8">
    <source>
        <dbReference type="EMBL" id="CAF9933285.1"/>
    </source>
</evidence>
<dbReference type="InterPro" id="IPR011262">
    <property type="entry name" value="DNA-dir_RNA_pol_insert"/>
</dbReference>
<dbReference type="InterPro" id="IPR036643">
    <property type="entry name" value="RNApol_insert_sf"/>
</dbReference>
<dbReference type="SUPFAM" id="SSF56553">
    <property type="entry name" value="Insert subdomain of RNA polymerase alpha subunit"/>
    <property type="match status" value="1"/>
</dbReference>
<dbReference type="OrthoDB" id="270173at2759"/>
<dbReference type="InterPro" id="IPR011263">
    <property type="entry name" value="DNA-dir_RNA_pol_RpoA/D/Rpb3"/>
</dbReference>
<dbReference type="Proteomes" id="UP000664521">
    <property type="component" value="Unassembled WGS sequence"/>
</dbReference>
<dbReference type="Pfam" id="PF01000">
    <property type="entry name" value="RNA_pol_A_bac"/>
    <property type="match status" value="1"/>
</dbReference>
<comment type="caution">
    <text evidence="8">The sequence shown here is derived from an EMBL/GenBank/DDBJ whole genome shotgun (WGS) entry which is preliminary data.</text>
</comment>
<evidence type="ECO:0000256" key="2">
    <source>
        <dbReference type="ARBA" id="ARBA00022083"/>
    </source>
</evidence>
<sequence>MAPEPVSAEELYRRKIVGVNDRTVTHVSSTNFPGHYPGENHAWDLEEFRNSFQVQFHKSAATKPHELTTFSLIGIDASIANAFRRILLAEIPTIAIEDVFVHNNTSIIQDEVLAHRLGLIPLTGNYAAIMAMDFKRPPTDAEPEGQKPTDQNTILLNLKIACEWAEGAKKLLEKHQADDIDKLYVNHNVYANDIIFTPIGRQINEFSEEKGPIRPVSPEILIAKMRPGQEINLEMHARKGRGGDHAKFSPVATASYRLMPTIDIVKPILGDDARKFARCFPKHVIGLEQFTEDDAAKAGDGYEEHVGEKKAVVKNAFNDTVSRECLRHPEFQDKVKLGRVRDHFIFSVETTGQYPSDELFIMSVRALAAKTNKIRRHLANVLR</sequence>
<evidence type="ECO:0000256" key="3">
    <source>
        <dbReference type="ARBA" id="ARBA00022478"/>
    </source>
</evidence>
<reference evidence="8" key="1">
    <citation type="submission" date="2021-03" db="EMBL/GenBank/DDBJ databases">
        <authorList>
            <person name="Tagirdzhanova G."/>
        </authorList>
    </citation>
    <scope>NUCLEOTIDE SEQUENCE</scope>
</reference>
<dbReference type="InterPro" id="IPR001514">
    <property type="entry name" value="DNA-dir_RNA_pol_30-40kDasu_CS"/>
</dbReference>
<gene>
    <name evidence="8" type="primary">RPC40</name>
    <name evidence="8" type="ORF">HETSPECPRED_008587</name>
</gene>
<dbReference type="PANTHER" id="PTHR11800">
    <property type="entry name" value="DNA-DIRECTED RNA POLYMERASE"/>
    <property type="match status" value="1"/>
</dbReference>
<dbReference type="PANTHER" id="PTHR11800:SF13">
    <property type="entry name" value="DNA-DIRECTED RNA POLYMERASES I AND III SUBUNIT RPAC1"/>
    <property type="match status" value="1"/>
</dbReference>
<dbReference type="FunFam" id="2.170.120.12:FF:000003">
    <property type="entry name" value="Dna-directed rna polymerases i and iii subunit"/>
    <property type="match status" value="1"/>
</dbReference>
<comment type="similarity">
    <text evidence="6">Belongs to the archaeal Rpo3/eukaryotic RPB3 RNA polymerase subunit family.</text>
</comment>
<dbReference type="Gene3D" id="2.170.120.12">
    <property type="entry name" value="DNA-directed RNA polymerase, insert domain"/>
    <property type="match status" value="1"/>
</dbReference>
<evidence type="ECO:0000259" key="7">
    <source>
        <dbReference type="SMART" id="SM00662"/>
    </source>
</evidence>
<dbReference type="GO" id="GO:0003899">
    <property type="term" value="F:DNA-directed RNA polymerase activity"/>
    <property type="evidence" value="ECO:0007669"/>
    <property type="project" value="InterPro"/>
</dbReference>
<dbReference type="GO" id="GO:0005666">
    <property type="term" value="C:RNA polymerase III complex"/>
    <property type="evidence" value="ECO:0007669"/>
    <property type="project" value="TreeGrafter"/>
</dbReference>
<protein>
    <recommendedName>
        <fullName evidence="2">DNA-directed RNA polymerases I and III subunit RPAC1</fullName>
    </recommendedName>
</protein>
<dbReference type="SMART" id="SM00662">
    <property type="entry name" value="RPOLD"/>
    <property type="match status" value="1"/>
</dbReference>
<keyword evidence="9" id="KW-1185">Reference proteome</keyword>
<dbReference type="GO" id="GO:0006351">
    <property type="term" value="P:DNA-templated transcription"/>
    <property type="evidence" value="ECO:0007669"/>
    <property type="project" value="InterPro"/>
</dbReference>
<dbReference type="InterPro" id="IPR033901">
    <property type="entry name" value="RNAPI/III_AC40"/>
</dbReference>
<accession>A0A8H3G034</accession>
<evidence type="ECO:0000313" key="9">
    <source>
        <dbReference type="Proteomes" id="UP000664521"/>
    </source>
</evidence>
<feature type="domain" description="DNA-directed RNA polymerase RpoA/D/Rpb3-type" evidence="7">
    <location>
        <begin position="67"/>
        <end position="377"/>
    </location>
</feature>
<evidence type="ECO:0000256" key="4">
    <source>
        <dbReference type="ARBA" id="ARBA00023163"/>
    </source>
</evidence>
<dbReference type="HAMAP" id="MF_00320">
    <property type="entry name" value="RNApol_arch_Rpo3"/>
    <property type="match status" value="1"/>
</dbReference>
<dbReference type="GO" id="GO:0055029">
    <property type="term" value="C:nuclear DNA-directed RNA polymerase complex"/>
    <property type="evidence" value="ECO:0007669"/>
    <property type="project" value="UniProtKB-ARBA"/>
</dbReference>
<organism evidence="8 9">
    <name type="scientific">Heterodermia speciosa</name>
    <dbReference type="NCBI Taxonomy" id="116794"/>
    <lineage>
        <taxon>Eukaryota</taxon>
        <taxon>Fungi</taxon>
        <taxon>Dikarya</taxon>
        <taxon>Ascomycota</taxon>
        <taxon>Pezizomycotina</taxon>
        <taxon>Lecanoromycetes</taxon>
        <taxon>OSLEUM clade</taxon>
        <taxon>Lecanoromycetidae</taxon>
        <taxon>Caliciales</taxon>
        <taxon>Physciaceae</taxon>
        <taxon>Heterodermia</taxon>
    </lineage>
</organism>
<dbReference type="EMBL" id="CAJPDS010000067">
    <property type="protein sequence ID" value="CAF9933285.1"/>
    <property type="molecule type" value="Genomic_DNA"/>
</dbReference>
<keyword evidence="3 8" id="KW-0240">DNA-directed RNA polymerase</keyword>
<dbReference type="InterPro" id="IPR022842">
    <property type="entry name" value="RNAP_Rpo3/Rpb3/RPAC1"/>
</dbReference>
<comment type="subcellular location">
    <subcellularLocation>
        <location evidence="1">Nucleus</location>
    </subcellularLocation>
</comment>
<dbReference type="InterPro" id="IPR036603">
    <property type="entry name" value="RBP11-like"/>
</dbReference>
<name>A0A8H3G034_9LECA</name>
<dbReference type="Pfam" id="PF01193">
    <property type="entry name" value="RNA_pol_L"/>
    <property type="match status" value="1"/>
</dbReference>
<dbReference type="Gene3D" id="3.30.1360.10">
    <property type="entry name" value="RNA polymerase, RBP11-like subunit"/>
    <property type="match status" value="1"/>
</dbReference>
<dbReference type="AlphaFoldDB" id="A0A8H3G034"/>
<evidence type="ECO:0000256" key="1">
    <source>
        <dbReference type="ARBA" id="ARBA00004123"/>
    </source>
</evidence>
<proteinExistence type="inferred from homology"/>
<dbReference type="GO" id="GO:0003677">
    <property type="term" value="F:DNA binding"/>
    <property type="evidence" value="ECO:0007669"/>
    <property type="project" value="InterPro"/>
</dbReference>
<dbReference type="GO" id="GO:0046983">
    <property type="term" value="F:protein dimerization activity"/>
    <property type="evidence" value="ECO:0007669"/>
    <property type="project" value="InterPro"/>
</dbReference>